<keyword evidence="9" id="KW-1185">Reference proteome</keyword>
<gene>
    <name evidence="8" type="ORF">EX30DRAFT_393450</name>
</gene>
<dbReference type="InParanoid" id="A0A4S2N4I6"/>
<feature type="transmembrane region" description="Helical" evidence="6">
    <location>
        <begin position="122"/>
        <end position="143"/>
    </location>
</feature>
<evidence type="ECO:0000256" key="2">
    <source>
        <dbReference type="ARBA" id="ARBA00022692"/>
    </source>
</evidence>
<evidence type="ECO:0000256" key="5">
    <source>
        <dbReference type="SAM" id="MobiDB-lite"/>
    </source>
</evidence>
<sequence>MSPPHPSDDDIRRIPSIASPAPFATPSPPPRSLSGIINSSFSPTQDTELQFRPGRVTFEAEDERRRGLGEEEGEEVEEEEEEEEVGWSLEDSWVGRFWRRKVSCTVPGEKARDHLALERTYLAYHRTSLVLALFSVVIAQLHVLQHSSGSEKPVGLSALGKPLSGLFGGLAIVVSLVGVARWWRLQQALLRGKAVGGGWEIIVLMGGIGGAVVVMFGVILVVEVRTTYLE</sequence>
<reference evidence="8 9" key="1">
    <citation type="submission" date="2019-04" db="EMBL/GenBank/DDBJ databases">
        <title>Comparative genomics and transcriptomics to analyze fruiting body development in filamentous ascomycetes.</title>
        <authorList>
            <consortium name="DOE Joint Genome Institute"/>
            <person name="Lutkenhaus R."/>
            <person name="Traeger S."/>
            <person name="Breuer J."/>
            <person name="Kuo A."/>
            <person name="Lipzen A."/>
            <person name="Pangilinan J."/>
            <person name="Dilworth D."/>
            <person name="Sandor L."/>
            <person name="Poggeler S."/>
            <person name="Barry K."/>
            <person name="Grigoriev I.V."/>
            <person name="Nowrousian M."/>
        </authorList>
    </citation>
    <scope>NUCLEOTIDE SEQUENCE [LARGE SCALE GENOMIC DNA]</scope>
    <source>
        <strain evidence="8 9">CBS 389.68</strain>
    </source>
</reference>
<organism evidence="8 9">
    <name type="scientific">Ascodesmis nigricans</name>
    <dbReference type="NCBI Taxonomy" id="341454"/>
    <lineage>
        <taxon>Eukaryota</taxon>
        <taxon>Fungi</taxon>
        <taxon>Dikarya</taxon>
        <taxon>Ascomycota</taxon>
        <taxon>Pezizomycotina</taxon>
        <taxon>Pezizomycetes</taxon>
        <taxon>Pezizales</taxon>
        <taxon>Ascodesmidaceae</taxon>
        <taxon>Ascodesmis</taxon>
    </lineage>
</organism>
<feature type="domain" description="DUF202" evidence="7">
    <location>
        <begin position="112"/>
        <end position="187"/>
    </location>
</feature>
<dbReference type="Pfam" id="PF02656">
    <property type="entry name" value="DUF202"/>
    <property type="match status" value="1"/>
</dbReference>
<dbReference type="OrthoDB" id="199599at2759"/>
<dbReference type="AlphaFoldDB" id="A0A4S2N4I6"/>
<dbReference type="PANTHER" id="PTHR34187">
    <property type="entry name" value="FGR18P"/>
    <property type="match status" value="1"/>
</dbReference>
<dbReference type="STRING" id="341454.A0A4S2N4I6"/>
<dbReference type="PANTHER" id="PTHR34187:SF1">
    <property type="entry name" value="DUF202 DOMAIN-CONTAINING PROTEIN"/>
    <property type="match status" value="1"/>
</dbReference>
<name>A0A4S2N4I6_9PEZI</name>
<evidence type="ECO:0000256" key="1">
    <source>
        <dbReference type="ARBA" id="ARBA00004127"/>
    </source>
</evidence>
<feature type="compositionally biased region" description="Basic and acidic residues" evidence="5">
    <location>
        <begin position="1"/>
        <end position="13"/>
    </location>
</feature>
<evidence type="ECO:0000256" key="4">
    <source>
        <dbReference type="ARBA" id="ARBA00023136"/>
    </source>
</evidence>
<evidence type="ECO:0000256" key="6">
    <source>
        <dbReference type="SAM" id="Phobius"/>
    </source>
</evidence>
<keyword evidence="4 6" id="KW-0472">Membrane</keyword>
<protein>
    <recommendedName>
        <fullName evidence="7">DUF202 domain-containing protein</fullName>
    </recommendedName>
</protein>
<feature type="region of interest" description="Disordered" evidence="5">
    <location>
        <begin position="1"/>
        <end position="87"/>
    </location>
</feature>
<dbReference type="InterPro" id="IPR052053">
    <property type="entry name" value="IM_YidH-like"/>
</dbReference>
<evidence type="ECO:0000256" key="3">
    <source>
        <dbReference type="ARBA" id="ARBA00022989"/>
    </source>
</evidence>
<keyword evidence="2 6" id="KW-0812">Transmembrane</keyword>
<feature type="transmembrane region" description="Helical" evidence="6">
    <location>
        <begin position="201"/>
        <end position="222"/>
    </location>
</feature>
<feature type="compositionally biased region" description="Polar residues" evidence="5">
    <location>
        <begin position="35"/>
        <end position="48"/>
    </location>
</feature>
<dbReference type="GO" id="GO:0012505">
    <property type="term" value="C:endomembrane system"/>
    <property type="evidence" value="ECO:0007669"/>
    <property type="project" value="UniProtKB-SubCell"/>
</dbReference>
<accession>A0A4S2N4I6</accession>
<dbReference type="InterPro" id="IPR003807">
    <property type="entry name" value="DUF202"/>
</dbReference>
<dbReference type="EMBL" id="ML220113">
    <property type="protein sequence ID" value="TGZ83904.1"/>
    <property type="molecule type" value="Genomic_DNA"/>
</dbReference>
<evidence type="ECO:0000313" key="9">
    <source>
        <dbReference type="Proteomes" id="UP000298138"/>
    </source>
</evidence>
<comment type="subcellular location">
    <subcellularLocation>
        <location evidence="1">Endomembrane system</location>
        <topology evidence="1">Multi-pass membrane protein</topology>
    </subcellularLocation>
</comment>
<proteinExistence type="predicted"/>
<keyword evidence="3 6" id="KW-1133">Transmembrane helix</keyword>
<evidence type="ECO:0000313" key="8">
    <source>
        <dbReference type="EMBL" id="TGZ83904.1"/>
    </source>
</evidence>
<feature type="compositionally biased region" description="Acidic residues" evidence="5">
    <location>
        <begin position="70"/>
        <end position="85"/>
    </location>
</feature>
<evidence type="ECO:0000259" key="7">
    <source>
        <dbReference type="Pfam" id="PF02656"/>
    </source>
</evidence>
<dbReference type="Proteomes" id="UP000298138">
    <property type="component" value="Unassembled WGS sequence"/>
</dbReference>
<feature type="transmembrane region" description="Helical" evidence="6">
    <location>
        <begin position="163"/>
        <end position="180"/>
    </location>
</feature>